<dbReference type="AlphaFoldDB" id="A0A8J4RTZ5"/>
<dbReference type="EMBL" id="JRKL02000399">
    <property type="protein sequence ID" value="KAF3971747.1"/>
    <property type="molecule type" value="Genomic_DNA"/>
</dbReference>
<reference evidence="1" key="1">
    <citation type="submission" date="2020-03" db="EMBL/GenBank/DDBJ databases">
        <title>Castanea mollissima Vanexum genome sequencing.</title>
        <authorList>
            <person name="Staton M."/>
        </authorList>
    </citation>
    <scope>NUCLEOTIDE SEQUENCE</scope>
    <source>
        <tissue evidence="1">Leaf</tissue>
    </source>
</reference>
<evidence type="ECO:0000313" key="2">
    <source>
        <dbReference type="Proteomes" id="UP000737018"/>
    </source>
</evidence>
<gene>
    <name evidence="1" type="ORF">CMV_004677</name>
</gene>
<name>A0A8J4RTZ5_9ROSI</name>
<dbReference type="Proteomes" id="UP000737018">
    <property type="component" value="Unassembled WGS sequence"/>
</dbReference>
<proteinExistence type="predicted"/>
<keyword evidence="2" id="KW-1185">Reference proteome</keyword>
<accession>A0A8J4RTZ5</accession>
<organism evidence="1 2">
    <name type="scientific">Castanea mollissima</name>
    <name type="common">Chinese chestnut</name>
    <dbReference type="NCBI Taxonomy" id="60419"/>
    <lineage>
        <taxon>Eukaryota</taxon>
        <taxon>Viridiplantae</taxon>
        <taxon>Streptophyta</taxon>
        <taxon>Embryophyta</taxon>
        <taxon>Tracheophyta</taxon>
        <taxon>Spermatophyta</taxon>
        <taxon>Magnoliopsida</taxon>
        <taxon>eudicotyledons</taxon>
        <taxon>Gunneridae</taxon>
        <taxon>Pentapetalae</taxon>
        <taxon>rosids</taxon>
        <taxon>fabids</taxon>
        <taxon>Fagales</taxon>
        <taxon>Fagaceae</taxon>
        <taxon>Castanea</taxon>
    </lineage>
</organism>
<protein>
    <submittedName>
        <fullName evidence="1">Uncharacterized protein</fullName>
    </submittedName>
</protein>
<evidence type="ECO:0000313" key="1">
    <source>
        <dbReference type="EMBL" id="KAF3971747.1"/>
    </source>
</evidence>
<sequence length="228" mass="24443">MCLLSLFFQPKDEPIPIEIAIIVADISISEGVLAEPIPNVKTQGFLPLLRPWGMFPHAKITTLMAEVVLAEEKASIEEEVLEGLGSATGGTSAEATTPLKAVGGGPSLMVSLFSIPSFATEMPDIEMSPNEASGDVPEDSGDEPIVKTKVSDFEDLSTGEIDTTVAEKEKAKCKAAHEAAEAAKRFVELEAQKRVCVEMKAFKEDQESKKSGTVLAANDLRTRVHKDT</sequence>
<comment type="caution">
    <text evidence="1">The sequence shown here is derived from an EMBL/GenBank/DDBJ whole genome shotgun (WGS) entry which is preliminary data.</text>
</comment>